<dbReference type="SMART" id="SM00382">
    <property type="entry name" value="AAA"/>
    <property type="match status" value="1"/>
</dbReference>
<evidence type="ECO:0000313" key="7">
    <source>
        <dbReference type="Proteomes" id="UP000199227"/>
    </source>
</evidence>
<dbReference type="CDD" id="cd03255">
    <property type="entry name" value="ABC_MJ0796_LolCDE_FtsE"/>
    <property type="match status" value="1"/>
</dbReference>
<keyword evidence="2" id="KW-0547">Nucleotide-binding</keyword>
<feature type="domain" description="ABC transporter" evidence="5">
    <location>
        <begin position="12"/>
        <end position="235"/>
    </location>
</feature>
<dbReference type="FunFam" id="3.40.50.300:FF:000032">
    <property type="entry name" value="Export ABC transporter ATP-binding protein"/>
    <property type="match status" value="1"/>
</dbReference>
<dbReference type="STRING" id="223786.SAMN05216234_1694"/>
<dbReference type="Proteomes" id="UP000199227">
    <property type="component" value="Unassembled WGS sequence"/>
</dbReference>
<dbReference type="GO" id="GO:0022857">
    <property type="term" value="F:transmembrane transporter activity"/>
    <property type="evidence" value="ECO:0007669"/>
    <property type="project" value="TreeGrafter"/>
</dbReference>
<dbReference type="PROSITE" id="PS50893">
    <property type="entry name" value="ABC_TRANSPORTER_2"/>
    <property type="match status" value="1"/>
</dbReference>
<evidence type="ECO:0000256" key="2">
    <source>
        <dbReference type="ARBA" id="ARBA00022741"/>
    </source>
</evidence>
<dbReference type="EMBL" id="FOXB01000069">
    <property type="protein sequence ID" value="SFP97750.1"/>
    <property type="molecule type" value="Genomic_DNA"/>
</dbReference>
<accession>A0A1I5URB3</accession>
<evidence type="ECO:0000256" key="4">
    <source>
        <dbReference type="ARBA" id="ARBA00038388"/>
    </source>
</evidence>
<comment type="similarity">
    <text evidence="4">Belongs to the ABC transporter superfamily. Macrolide exporter (TC 3.A.1.122) family.</text>
</comment>
<organism evidence="6 7">
    <name type="scientific">Hydrogenimonas thermophila</name>
    <dbReference type="NCBI Taxonomy" id="223786"/>
    <lineage>
        <taxon>Bacteria</taxon>
        <taxon>Pseudomonadati</taxon>
        <taxon>Campylobacterota</taxon>
        <taxon>Epsilonproteobacteria</taxon>
        <taxon>Campylobacterales</taxon>
        <taxon>Hydrogenimonadaceae</taxon>
        <taxon>Hydrogenimonas</taxon>
    </lineage>
</organism>
<protein>
    <submittedName>
        <fullName evidence="6">Putative ABC transport system ATP-binding protein</fullName>
    </submittedName>
</protein>
<evidence type="ECO:0000256" key="1">
    <source>
        <dbReference type="ARBA" id="ARBA00022448"/>
    </source>
</evidence>
<dbReference type="AlphaFoldDB" id="A0A1I5URB3"/>
<gene>
    <name evidence="6" type="ORF">SAMN05216234_1694</name>
</gene>
<dbReference type="InterPro" id="IPR003593">
    <property type="entry name" value="AAA+_ATPase"/>
</dbReference>
<name>A0A1I5URB3_9BACT</name>
<dbReference type="InterPro" id="IPR027417">
    <property type="entry name" value="P-loop_NTPase"/>
</dbReference>
<sequence>MSNEKEFKEIAIHCKNIVKAYGSGTSKVLALRGVDVDIYRGELMMIVGPSGCGKTTFISIISTMLSFDSGVCKVLGLDISKISEKDTVLFRRENIGFVFQAFNLLPALTAQENVAVPLLVKGIERKEAMERSAKALVLVGLNKRHSALPSQMSGGEKQRVAIARAIVHRPKLIICDEPTSNLDHSTGLNVMKLLSKLSKELQTTVIVVTHDNRILDFADRIAYMDDGKITHIKER</sequence>
<dbReference type="InterPro" id="IPR003439">
    <property type="entry name" value="ABC_transporter-like_ATP-bd"/>
</dbReference>
<dbReference type="OrthoDB" id="9814623at2"/>
<reference evidence="6 7" key="1">
    <citation type="submission" date="2016-10" db="EMBL/GenBank/DDBJ databases">
        <authorList>
            <person name="de Groot N.N."/>
        </authorList>
    </citation>
    <scope>NUCLEOTIDE SEQUENCE [LARGE SCALE GENOMIC DNA]</scope>
    <source>
        <strain evidence="6 7">EP1-55-1</strain>
    </source>
</reference>
<keyword evidence="3 6" id="KW-0067">ATP-binding</keyword>
<evidence type="ECO:0000313" key="6">
    <source>
        <dbReference type="EMBL" id="SFP97750.1"/>
    </source>
</evidence>
<dbReference type="GO" id="GO:0016887">
    <property type="term" value="F:ATP hydrolysis activity"/>
    <property type="evidence" value="ECO:0007669"/>
    <property type="project" value="InterPro"/>
</dbReference>
<dbReference type="GO" id="GO:0005524">
    <property type="term" value="F:ATP binding"/>
    <property type="evidence" value="ECO:0007669"/>
    <property type="project" value="UniProtKB-KW"/>
</dbReference>
<dbReference type="PANTHER" id="PTHR24220">
    <property type="entry name" value="IMPORT ATP-BINDING PROTEIN"/>
    <property type="match status" value="1"/>
</dbReference>
<dbReference type="RefSeq" id="WP_092914268.1">
    <property type="nucleotide sequence ID" value="NZ_FOXB01000069.1"/>
</dbReference>
<dbReference type="GO" id="GO:0005886">
    <property type="term" value="C:plasma membrane"/>
    <property type="evidence" value="ECO:0007669"/>
    <property type="project" value="TreeGrafter"/>
</dbReference>
<dbReference type="Pfam" id="PF00005">
    <property type="entry name" value="ABC_tran"/>
    <property type="match status" value="1"/>
</dbReference>
<dbReference type="InterPro" id="IPR015854">
    <property type="entry name" value="ABC_transpr_LolD-like"/>
</dbReference>
<evidence type="ECO:0000256" key="3">
    <source>
        <dbReference type="ARBA" id="ARBA00022840"/>
    </source>
</evidence>
<keyword evidence="1" id="KW-0813">Transport</keyword>
<dbReference type="Gene3D" id="3.40.50.300">
    <property type="entry name" value="P-loop containing nucleotide triphosphate hydrolases"/>
    <property type="match status" value="1"/>
</dbReference>
<dbReference type="PROSITE" id="PS00211">
    <property type="entry name" value="ABC_TRANSPORTER_1"/>
    <property type="match status" value="1"/>
</dbReference>
<dbReference type="GO" id="GO:0098796">
    <property type="term" value="C:membrane protein complex"/>
    <property type="evidence" value="ECO:0007669"/>
    <property type="project" value="UniProtKB-ARBA"/>
</dbReference>
<dbReference type="InterPro" id="IPR017871">
    <property type="entry name" value="ABC_transporter-like_CS"/>
</dbReference>
<proteinExistence type="inferred from homology"/>
<dbReference type="SUPFAM" id="SSF52540">
    <property type="entry name" value="P-loop containing nucleoside triphosphate hydrolases"/>
    <property type="match status" value="1"/>
</dbReference>
<keyword evidence="7" id="KW-1185">Reference proteome</keyword>
<dbReference type="InterPro" id="IPR017911">
    <property type="entry name" value="MacB-like_ATP-bd"/>
</dbReference>
<evidence type="ECO:0000259" key="5">
    <source>
        <dbReference type="PROSITE" id="PS50893"/>
    </source>
</evidence>